<evidence type="ECO:0000313" key="2">
    <source>
        <dbReference type="EMBL" id="MFD2318041.1"/>
    </source>
</evidence>
<dbReference type="SUPFAM" id="SSF53850">
    <property type="entry name" value="Periplasmic binding protein-like II"/>
    <property type="match status" value="1"/>
</dbReference>
<name>A0ABW5EJ45_9BURK</name>
<dbReference type="RefSeq" id="WP_380105342.1">
    <property type="nucleotide sequence ID" value="NZ_JBHSIH010000001.1"/>
</dbReference>
<dbReference type="Gene3D" id="3.40.190.290">
    <property type="match status" value="1"/>
</dbReference>
<proteinExistence type="predicted"/>
<accession>A0ABW5EJ45</accession>
<reference evidence="3" key="1">
    <citation type="journal article" date="2019" name="Int. J. Syst. Evol. Microbiol.">
        <title>The Global Catalogue of Microorganisms (GCM) 10K type strain sequencing project: providing services to taxonomists for standard genome sequencing and annotation.</title>
        <authorList>
            <consortium name="The Broad Institute Genomics Platform"/>
            <consortium name="The Broad Institute Genome Sequencing Center for Infectious Disease"/>
            <person name="Wu L."/>
            <person name="Ma J."/>
        </authorList>
    </citation>
    <scope>NUCLEOTIDE SEQUENCE [LARGE SCALE GENOMIC DNA]</scope>
    <source>
        <strain evidence="3">CCUG 62793</strain>
    </source>
</reference>
<feature type="domain" description="LysR substrate-binding" evidence="1">
    <location>
        <begin position="1"/>
        <end position="47"/>
    </location>
</feature>
<evidence type="ECO:0000313" key="3">
    <source>
        <dbReference type="Proteomes" id="UP001597287"/>
    </source>
</evidence>
<dbReference type="Pfam" id="PF03466">
    <property type="entry name" value="LysR_substrate"/>
    <property type="match status" value="1"/>
</dbReference>
<organism evidence="2 3">
    <name type="scientific">Delftia deserti</name>
    <dbReference type="NCBI Taxonomy" id="1651218"/>
    <lineage>
        <taxon>Bacteria</taxon>
        <taxon>Pseudomonadati</taxon>
        <taxon>Pseudomonadota</taxon>
        <taxon>Betaproteobacteria</taxon>
        <taxon>Burkholderiales</taxon>
        <taxon>Comamonadaceae</taxon>
        <taxon>Delftia</taxon>
    </lineage>
</organism>
<keyword evidence="3" id="KW-1185">Reference proteome</keyword>
<evidence type="ECO:0000259" key="1">
    <source>
        <dbReference type="Pfam" id="PF03466"/>
    </source>
</evidence>
<comment type="caution">
    <text evidence="2">The sequence shown here is derived from an EMBL/GenBank/DDBJ whole genome shotgun (WGS) entry which is preliminary data.</text>
</comment>
<dbReference type="EMBL" id="JBHUIG010000004">
    <property type="protein sequence ID" value="MFD2318041.1"/>
    <property type="molecule type" value="Genomic_DNA"/>
</dbReference>
<gene>
    <name evidence="2" type="ORF">ACFSPV_04955</name>
</gene>
<dbReference type="InterPro" id="IPR005119">
    <property type="entry name" value="LysR_subst-bd"/>
</dbReference>
<sequence length="48" mass="5229">MVGEDLAAGRLVAVLGDCAAPPGRFCLYYSRRRHLPAALRALVDFLRA</sequence>
<protein>
    <submittedName>
        <fullName evidence="2">LysR substrate-binding domain-containing protein</fullName>
    </submittedName>
</protein>
<dbReference type="Proteomes" id="UP001597287">
    <property type="component" value="Unassembled WGS sequence"/>
</dbReference>